<dbReference type="Gene3D" id="3.40.50.12100">
    <property type="entry name" value="Stimulator of interferon genes protein"/>
    <property type="match status" value="1"/>
</dbReference>
<evidence type="ECO:0000313" key="8">
    <source>
        <dbReference type="EMBL" id="JAB94619.1"/>
    </source>
</evidence>
<gene>
    <name evidence="8" type="primary">TM173</name>
</gene>
<dbReference type="Pfam" id="PF15009">
    <property type="entry name" value="STING_LBD"/>
    <property type="match status" value="1"/>
</dbReference>
<organism evidence="8">
    <name type="scientific">Ceratitis capitata</name>
    <name type="common">Mediterranean fruit fly</name>
    <name type="synonym">Tephritis capitata</name>
    <dbReference type="NCBI Taxonomy" id="7213"/>
    <lineage>
        <taxon>Eukaryota</taxon>
        <taxon>Metazoa</taxon>
        <taxon>Ecdysozoa</taxon>
        <taxon>Arthropoda</taxon>
        <taxon>Hexapoda</taxon>
        <taxon>Insecta</taxon>
        <taxon>Pterygota</taxon>
        <taxon>Neoptera</taxon>
        <taxon>Endopterygota</taxon>
        <taxon>Diptera</taxon>
        <taxon>Brachycera</taxon>
        <taxon>Muscomorpha</taxon>
        <taxon>Tephritoidea</taxon>
        <taxon>Tephritidae</taxon>
        <taxon>Ceratitis</taxon>
        <taxon>Ceratitis</taxon>
    </lineage>
</organism>
<evidence type="ECO:0000256" key="3">
    <source>
        <dbReference type="ARBA" id="ARBA00022989"/>
    </source>
</evidence>
<feature type="domain" description="STING transmembrane" evidence="7">
    <location>
        <begin position="36"/>
        <end position="148"/>
    </location>
</feature>
<dbReference type="KEGG" id="ccat:101448662"/>
<dbReference type="PANTHER" id="PTHR34339:SF1">
    <property type="entry name" value="STIMULATOR OF INTERFERON GENES PROTEIN"/>
    <property type="match status" value="1"/>
</dbReference>
<dbReference type="InterPro" id="IPR029158">
    <property type="entry name" value="STING"/>
</dbReference>
<name>W8BZF5_CERCA</name>
<feature type="domain" description="STING ligand-binding" evidence="6">
    <location>
        <begin position="150"/>
        <end position="334"/>
    </location>
</feature>
<dbReference type="GO" id="GO:0000045">
    <property type="term" value="P:autophagosome assembly"/>
    <property type="evidence" value="ECO:0007669"/>
    <property type="project" value="TreeGrafter"/>
</dbReference>
<keyword evidence="2 5" id="KW-0812">Transmembrane</keyword>
<feature type="transmembrane region" description="Helical" evidence="5">
    <location>
        <begin position="115"/>
        <end position="133"/>
    </location>
</feature>
<protein>
    <submittedName>
        <fullName evidence="8">Transmembrane protein 173</fullName>
    </submittedName>
</protein>
<reference evidence="8" key="2">
    <citation type="journal article" date="2014" name="BMC Genomics">
        <title>A genomic perspective to assessing quality of mass-reared SIT flies used in Mediterranean fruit fly (Ceratitis capitata) eradication in California.</title>
        <authorList>
            <person name="Calla B."/>
            <person name="Hall B."/>
            <person name="Hou S."/>
            <person name="Geib S.M."/>
        </authorList>
    </citation>
    <scope>NUCLEOTIDE SEQUENCE</scope>
</reference>
<dbReference type="AlphaFoldDB" id="W8BZF5"/>
<evidence type="ECO:0000256" key="5">
    <source>
        <dbReference type="SAM" id="Phobius"/>
    </source>
</evidence>
<sequence>MVEIYDEEKSLHNKKLKLKRERVRKTKMNAFGEYIDNCIYILVTFFIADVLLRSYKVLIEYFKYKNHYFPENRLWTILCRAFSYNVASLVIYLLVIIVALIRVSCDKRQHFIPPPIYFAFIPLWWLISLSQMGHSTIDYAMFIRENHGLDSASSMAANYFHGYLKLALPAVNSGTGIRERIEFYEQKHGVKFATKRLVILIPSKLFIKSKFESLYLEKAEALKSAYHNRAGVFRAYQNDVYRFTKPINNRFYYLSLEGATPILTFFETLNLPLTKTKQIEEMQREILLKFYKYLRKLVYKWPETEEEIDLIFYDDYKPNGGKQDIGEMLFTHFKHLILSMESKNLTESIRKTLDYDDSRHDY</sequence>
<comment type="subcellular location">
    <subcellularLocation>
        <location evidence="1">Membrane</location>
        <topology evidence="1">Multi-pass membrane protein</topology>
    </subcellularLocation>
</comment>
<keyword evidence="3 5" id="KW-1133">Transmembrane helix</keyword>
<accession>W8BZF5</accession>
<dbReference type="PANTHER" id="PTHR34339">
    <property type="entry name" value="STIMULATOR OF INTERFERON GENES PROTEIN"/>
    <property type="match status" value="1"/>
</dbReference>
<reference evidence="8" key="1">
    <citation type="submission" date="2013-07" db="EMBL/GenBank/DDBJ databases">
        <authorList>
            <person name="Geib S."/>
        </authorList>
    </citation>
    <scope>NUCLEOTIDE SEQUENCE</scope>
</reference>
<dbReference type="GO" id="GO:0045087">
    <property type="term" value="P:innate immune response"/>
    <property type="evidence" value="ECO:0007669"/>
    <property type="project" value="TreeGrafter"/>
</dbReference>
<dbReference type="GO" id="GO:0032481">
    <property type="term" value="P:positive regulation of type I interferon production"/>
    <property type="evidence" value="ECO:0007669"/>
    <property type="project" value="InterPro"/>
</dbReference>
<dbReference type="InterPro" id="IPR055434">
    <property type="entry name" value="STING_TM"/>
</dbReference>
<dbReference type="GO" id="GO:0061507">
    <property type="term" value="F:2',3'-cyclic GMP-AMP binding"/>
    <property type="evidence" value="ECO:0007669"/>
    <property type="project" value="TreeGrafter"/>
</dbReference>
<dbReference type="EMBL" id="GAMC01011942">
    <property type="protein sequence ID" value="JAB94613.1"/>
    <property type="molecule type" value="mRNA"/>
</dbReference>
<dbReference type="InterPro" id="IPR055432">
    <property type="entry name" value="STING_LBD"/>
</dbReference>
<dbReference type="InterPro" id="IPR038623">
    <property type="entry name" value="STING_C_sf"/>
</dbReference>
<dbReference type="GO" id="GO:0005776">
    <property type="term" value="C:autophagosome"/>
    <property type="evidence" value="ECO:0007669"/>
    <property type="project" value="TreeGrafter"/>
</dbReference>
<dbReference type="GO" id="GO:0002218">
    <property type="term" value="P:activation of innate immune response"/>
    <property type="evidence" value="ECO:0007669"/>
    <property type="project" value="InterPro"/>
</dbReference>
<evidence type="ECO:0000256" key="2">
    <source>
        <dbReference type="ARBA" id="ARBA00022692"/>
    </source>
</evidence>
<dbReference type="GO" id="GO:0061709">
    <property type="term" value="P:reticulophagy"/>
    <property type="evidence" value="ECO:0007669"/>
    <property type="project" value="TreeGrafter"/>
</dbReference>
<dbReference type="GO" id="GO:0035438">
    <property type="term" value="F:cyclic-di-GMP binding"/>
    <property type="evidence" value="ECO:0007669"/>
    <property type="project" value="TreeGrafter"/>
</dbReference>
<dbReference type="EMBL" id="GAMC01011944">
    <property type="protein sequence ID" value="JAB94611.1"/>
    <property type="molecule type" value="mRNA"/>
</dbReference>
<dbReference type="CTD" id="36016"/>
<dbReference type="GeneID" id="101448662"/>
<dbReference type="Pfam" id="PF23417">
    <property type="entry name" value="STING_TM"/>
    <property type="match status" value="1"/>
</dbReference>
<feature type="transmembrane region" description="Helical" evidence="5">
    <location>
        <begin position="75"/>
        <end position="103"/>
    </location>
</feature>
<evidence type="ECO:0000256" key="4">
    <source>
        <dbReference type="ARBA" id="ARBA00023136"/>
    </source>
</evidence>
<dbReference type="EMBL" id="GAMC01011936">
    <property type="protein sequence ID" value="JAB94619.1"/>
    <property type="molecule type" value="mRNA"/>
</dbReference>
<evidence type="ECO:0000256" key="1">
    <source>
        <dbReference type="ARBA" id="ARBA00004141"/>
    </source>
</evidence>
<keyword evidence="4 5" id="KW-0472">Membrane</keyword>
<evidence type="ECO:0000259" key="6">
    <source>
        <dbReference type="Pfam" id="PF15009"/>
    </source>
</evidence>
<feature type="transmembrane region" description="Helical" evidence="5">
    <location>
        <begin position="34"/>
        <end position="55"/>
    </location>
</feature>
<dbReference type="OrthoDB" id="6053839at2759"/>
<dbReference type="EMBL" id="GAMC01011940">
    <property type="protein sequence ID" value="JAB94615.1"/>
    <property type="molecule type" value="mRNA"/>
</dbReference>
<evidence type="ECO:0000259" key="7">
    <source>
        <dbReference type="Pfam" id="PF23417"/>
    </source>
</evidence>
<dbReference type="GO" id="GO:0016239">
    <property type="term" value="P:positive regulation of macroautophagy"/>
    <property type="evidence" value="ECO:0007669"/>
    <property type="project" value="TreeGrafter"/>
</dbReference>
<proteinExistence type="evidence at transcript level"/>
<dbReference type="GO" id="GO:0005789">
    <property type="term" value="C:endoplasmic reticulum membrane"/>
    <property type="evidence" value="ECO:0007669"/>
    <property type="project" value="TreeGrafter"/>
</dbReference>